<accession>A0A5J6MNK0</accession>
<dbReference type="PANTHER" id="PTHR31793">
    <property type="entry name" value="4-HYDROXYBENZOYL-COA THIOESTERASE FAMILY MEMBER"/>
    <property type="match status" value="1"/>
</dbReference>
<dbReference type="InterPro" id="IPR014166">
    <property type="entry name" value="Tol-Pal_acyl-CoA_thioesterase"/>
</dbReference>
<gene>
    <name evidence="3" type="ORF">FRZ44_41220</name>
</gene>
<dbReference type="SUPFAM" id="SSF54637">
    <property type="entry name" value="Thioesterase/thiol ester dehydrase-isomerase"/>
    <property type="match status" value="1"/>
</dbReference>
<evidence type="ECO:0000313" key="3">
    <source>
        <dbReference type="EMBL" id="QEX18811.1"/>
    </source>
</evidence>
<dbReference type="FunFam" id="3.10.129.10:FF:000004">
    <property type="entry name" value="Tol-pal system-associated acyl-CoA thioesterase"/>
    <property type="match status" value="1"/>
</dbReference>
<dbReference type="InterPro" id="IPR050563">
    <property type="entry name" value="4-hydroxybenzoyl-CoA_TE"/>
</dbReference>
<dbReference type="PIRSF" id="PIRSF003230">
    <property type="entry name" value="YbgC"/>
    <property type="match status" value="1"/>
</dbReference>
<name>A0A5J6MNK0_9PROT</name>
<proteinExistence type="inferred from homology"/>
<dbReference type="AlphaFoldDB" id="A0A5J6MNK0"/>
<dbReference type="Proteomes" id="UP000326202">
    <property type="component" value="Chromosome"/>
</dbReference>
<dbReference type="GO" id="GO:0047617">
    <property type="term" value="F:fatty acyl-CoA hydrolase activity"/>
    <property type="evidence" value="ECO:0007669"/>
    <property type="project" value="TreeGrafter"/>
</dbReference>
<evidence type="ECO:0000256" key="2">
    <source>
        <dbReference type="ARBA" id="ARBA00022801"/>
    </source>
</evidence>
<keyword evidence="2" id="KW-0378">Hydrolase</keyword>
<dbReference type="InterPro" id="IPR029069">
    <property type="entry name" value="HotDog_dom_sf"/>
</dbReference>
<sequence>MIEREASGAEIHRWPIRVYYEDTDAGGIVYYANYLKFAERARTEMMRELGTSHSEMTRTEGLSFAVARCEVEYLKSARLDDLLEVRTRIVEVGGATLDALQVIRRSEDEVARLKVRLACLNRDGRAKRIPASVRAALSRFQQSEERVE</sequence>
<dbReference type="CDD" id="cd00586">
    <property type="entry name" value="4HBT"/>
    <property type="match status" value="1"/>
</dbReference>
<dbReference type="InterPro" id="IPR006684">
    <property type="entry name" value="YbgC/YbaW"/>
</dbReference>
<dbReference type="NCBIfam" id="TIGR02799">
    <property type="entry name" value="thio_ybgC"/>
    <property type="match status" value="1"/>
</dbReference>
<dbReference type="KEGG" id="htq:FRZ44_41220"/>
<dbReference type="NCBIfam" id="TIGR00051">
    <property type="entry name" value="YbgC/FadM family acyl-CoA thioesterase"/>
    <property type="match status" value="1"/>
</dbReference>
<dbReference type="EMBL" id="CP042906">
    <property type="protein sequence ID" value="QEX18811.1"/>
    <property type="molecule type" value="Genomic_DNA"/>
</dbReference>
<evidence type="ECO:0000256" key="1">
    <source>
        <dbReference type="ARBA" id="ARBA00005953"/>
    </source>
</evidence>
<dbReference type="PANTHER" id="PTHR31793:SF37">
    <property type="entry name" value="ACYL-COA THIOESTER HYDROLASE YBGC"/>
    <property type="match status" value="1"/>
</dbReference>
<dbReference type="Gene3D" id="3.10.129.10">
    <property type="entry name" value="Hotdog Thioesterase"/>
    <property type="match status" value="1"/>
</dbReference>
<dbReference type="RefSeq" id="WP_318526379.1">
    <property type="nucleotide sequence ID" value="NZ_CP042906.1"/>
</dbReference>
<evidence type="ECO:0000313" key="4">
    <source>
        <dbReference type="Proteomes" id="UP000326202"/>
    </source>
</evidence>
<comment type="similarity">
    <text evidence="1">Belongs to the 4-hydroxybenzoyl-CoA thioesterase family.</text>
</comment>
<keyword evidence="4" id="KW-1185">Reference proteome</keyword>
<dbReference type="Pfam" id="PF13279">
    <property type="entry name" value="4HBT_2"/>
    <property type="match status" value="1"/>
</dbReference>
<reference evidence="3 4" key="1">
    <citation type="submission" date="2019-08" db="EMBL/GenBank/DDBJ databases">
        <title>Hyperibacter terrae gen. nov., sp. nov. and Hyperibacter viscosus sp. nov., two new members in the family Rhodospirillaceae isolated from the rhizosphere of Hypericum perforatum.</title>
        <authorList>
            <person name="Noviana Z."/>
        </authorList>
    </citation>
    <scope>NUCLEOTIDE SEQUENCE [LARGE SCALE GENOMIC DNA]</scope>
    <source>
        <strain evidence="3 4">R5913</strain>
    </source>
</reference>
<protein>
    <submittedName>
        <fullName evidence="3">Tol-pal system-associated acyl-CoA thioesterase</fullName>
    </submittedName>
</protein>
<organism evidence="3 4">
    <name type="scientific">Hypericibacter terrae</name>
    <dbReference type="NCBI Taxonomy" id="2602015"/>
    <lineage>
        <taxon>Bacteria</taxon>
        <taxon>Pseudomonadati</taxon>
        <taxon>Pseudomonadota</taxon>
        <taxon>Alphaproteobacteria</taxon>
        <taxon>Rhodospirillales</taxon>
        <taxon>Dongiaceae</taxon>
        <taxon>Hypericibacter</taxon>
    </lineage>
</organism>